<dbReference type="PANTHER" id="PTHR33238">
    <property type="entry name" value="IRON (METAL) DEPENDENT REPRESSOR, DTXR FAMILY"/>
    <property type="match status" value="1"/>
</dbReference>
<evidence type="ECO:0000313" key="6">
    <source>
        <dbReference type="EMBL" id="GAH94619.1"/>
    </source>
</evidence>
<evidence type="ECO:0000259" key="5">
    <source>
        <dbReference type="PROSITE" id="PS50944"/>
    </source>
</evidence>
<comment type="caution">
    <text evidence="6">The sequence shown here is derived from an EMBL/GenBank/DDBJ whole genome shotgun (WGS) entry which is preliminary data.</text>
</comment>
<dbReference type="InterPro" id="IPR001367">
    <property type="entry name" value="Fe_dep_repressor"/>
</dbReference>
<dbReference type="InterPro" id="IPR036390">
    <property type="entry name" value="WH_DNA-bd_sf"/>
</dbReference>
<dbReference type="AlphaFoldDB" id="X1KWT2"/>
<dbReference type="GO" id="GO:0046983">
    <property type="term" value="F:protein dimerization activity"/>
    <property type="evidence" value="ECO:0007669"/>
    <property type="project" value="InterPro"/>
</dbReference>
<feature type="domain" description="HTH dtxR-type" evidence="5">
    <location>
        <begin position="9"/>
        <end position="70"/>
    </location>
</feature>
<dbReference type="SMART" id="SM00529">
    <property type="entry name" value="HTH_DTXR"/>
    <property type="match status" value="1"/>
</dbReference>
<dbReference type="InterPro" id="IPR036421">
    <property type="entry name" value="Fe_dep_repressor_sf"/>
</dbReference>
<evidence type="ECO:0000256" key="3">
    <source>
        <dbReference type="ARBA" id="ARBA00023125"/>
    </source>
</evidence>
<proteinExistence type="inferred from homology"/>
<dbReference type="InterPro" id="IPR036388">
    <property type="entry name" value="WH-like_DNA-bd_sf"/>
</dbReference>
<dbReference type="GO" id="GO:0003700">
    <property type="term" value="F:DNA-binding transcription factor activity"/>
    <property type="evidence" value="ECO:0007669"/>
    <property type="project" value="InterPro"/>
</dbReference>
<dbReference type="Gene3D" id="1.10.60.10">
    <property type="entry name" value="Iron dependent repressor, metal binding and dimerisation domain"/>
    <property type="match status" value="1"/>
</dbReference>
<accession>X1KWT2</accession>
<protein>
    <recommendedName>
        <fullName evidence="5">HTH dtxR-type domain-containing protein</fullName>
    </recommendedName>
</protein>
<comment type="similarity">
    <text evidence="1">Belongs to the DtxR/MntR family.</text>
</comment>
<dbReference type="EMBL" id="BARV01001311">
    <property type="protein sequence ID" value="GAH94619.1"/>
    <property type="molecule type" value="Genomic_DNA"/>
</dbReference>
<dbReference type="Pfam" id="PF02742">
    <property type="entry name" value="Fe_dep_repr_C"/>
    <property type="match status" value="1"/>
</dbReference>
<keyword evidence="4" id="KW-0804">Transcription</keyword>
<dbReference type="Pfam" id="PF01325">
    <property type="entry name" value="Fe_dep_repress"/>
    <property type="match status" value="1"/>
</dbReference>
<dbReference type="SUPFAM" id="SSF47979">
    <property type="entry name" value="Iron-dependent repressor protein, dimerization domain"/>
    <property type="match status" value="1"/>
</dbReference>
<evidence type="ECO:0000256" key="1">
    <source>
        <dbReference type="ARBA" id="ARBA00007871"/>
    </source>
</evidence>
<evidence type="ECO:0000256" key="4">
    <source>
        <dbReference type="ARBA" id="ARBA00023163"/>
    </source>
</evidence>
<keyword evidence="3" id="KW-0238">DNA-binding</keyword>
<dbReference type="InterPro" id="IPR022689">
    <property type="entry name" value="Iron_dep_repressor"/>
</dbReference>
<dbReference type="InterPro" id="IPR022687">
    <property type="entry name" value="HTH_DTXR"/>
</dbReference>
<dbReference type="SUPFAM" id="SSF46785">
    <property type="entry name" value="Winged helix' DNA-binding domain"/>
    <property type="match status" value="1"/>
</dbReference>
<evidence type="ECO:0000256" key="2">
    <source>
        <dbReference type="ARBA" id="ARBA00023015"/>
    </source>
</evidence>
<sequence length="123" mass="13326">MVTAKSNNLSASLEDYLEAIFNLADKSSVARSKDIAKLLGVSKSSVTGALRVLKEKKLANYKPYDSVTLTKAGRAAATEIVQKHNILKSFFVNVLGIEKDIAQHAACKAEHTLKPEVIARLLS</sequence>
<dbReference type="PANTHER" id="PTHR33238:SF7">
    <property type="entry name" value="IRON-DEPENDENT TRANSCRIPTIONAL REGULATOR"/>
    <property type="match status" value="1"/>
</dbReference>
<dbReference type="Gene3D" id="1.10.10.10">
    <property type="entry name" value="Winged helix-like DNA-binding domain superfamily/Winged helix DNA-binding domain"/>
    <property type="match status" value="1"/>
</dbReference>
<dbReference type="InterPro" id="IPR050536">
    <property type="entry name" value="DtxR_MntR_Metal-Reg"/>
</dbReference>
<dbReference type="GO" id="GO:0003677">
    <property type="term" value="F:DNA binding"/>
    <property type="evidence" value="ECO:0007669"/>
    <property type="project" value="UniProtKB-KW"/>
</dbReference>
<reference evidence="6" key="1">
    <citation type="journal article" date="2014" name="Front. Microbiol.">
        <title>High frequency of phylogenetically diverse reductive dehalogenase-homologous genes in deep subseafloor sedimentary metagenomes.</title>
        <authorList>
            <person name="Kawai M."/>
            <person name="Futagami T."/>
            <person name="Toyoda A."/>
            <person name="Takaki Y."/>
            <person name="Nishi S."/>
            <person name="Hori S."/>
            <person name="Arai W."/>
            <person name="Tsubouchi T."/>
            <person name="Morono Y."/>
            <person name="Uchiyama I."/>
            <person name="Ito T."/>
            <person name="Fujiyama A."/>
            <person name="Inagaki F."/>
            <person name="Takami H."/>
        </authorList>
    </citation>
    <scope>NUCLEOTIDE SEQUENCE</scope>
    <source>
        <strain evidence="6">Expedition CK06-06</strain>
    </source>
</reference>
<dbReference type="GO" id="GO:0046914">
    <property type="term" value="F:transition metal ion binding"/>
    <property type="evidence" value="ECO:0007669"/>
    <property type="project" value="InterPro"/>
</dbReference>
<gene>
    <name evidence="6" type="ORF">S06H3_03879</name>
</gene>
<organism evidence="6">
    <name type="scientific">marine sediment metagenome</name>
    <dbReference type="NCBI Taxonomy" id="412755"/>
    <lineage>
        <taxon>unclassified sequences</taxon>
        <taxon>metagenomes</taxon>
        <taxon>ecological metagenomes</taxon>
    </lineage>
</organism>
<keyword evidence="2" id="KW-0805">Transcription regulation</keyword>
<feature type="non-terminal residue" evidence="6">
    <location>
        <position position="123"/>
    </location>
</feature>
<name>X1KWT2_9ZZZZ</name>
<dbReference type="PROSITE" id="PS50944">
    <property type="entry name" value="HTH_DTXR"/>
    <property type="match status" value="1"/>
</dbReference>